<feature type="domain" description="EGF-like" evidence="5">
    <location>
        <begin position="71"/>
        <end position="107"/>
    </location>
</feature>
<keyword evidence="4" id="KW-0732">Signal</keyword>
<dbReference type="AlphaFoldDB" id="A0A914W3Y2"/>
<feature type="region of interest" description="Disordered" evidence="2">
    <location>
        <begin position="283"/>
        <end position="307"/>
    </location>
</feature>
<feature type="chain" id="PRO_5037954673" evidence="4">
    <location>
        <begin position="22"/>
        <end position="307"/>
    </location>
</feature>
<dbReference type="PROSITE" id="PS50026">
    <property type="entry name" value="EGF_3"/>
    <property type="match status" value="1"/>
</dbReference>
<dbReference type="CDD" id="cd00055">
    <property type="entry name" value="EGF_Lam"/>
    <property type="match status" value="1"/>
</dbReference>
<dbReference type="PROSITE" id="PS01248">
    <property type="entry name" value="EGF_LAM_1"/>
    <property type="match status" value="1"/>
</dbReference>
<organism evidence="6 7">
    <name type="scientific">Plectus sambesii</name>
    <dbReference type="NCBI Taxonomy" id="2011161"/>
    <lineage>
        <taxon>Eukaryota</taxon>
        <taxon>Metazoa</taxon>
        <taxon>Ecdysozoa</taxon>
        <taxon>Nematoda</taxon>
        <taxon>Chromadorea</taxon>
        <taxon>Plectida</taxon>
        <taxon>Plectina</taxon>
        <taxon>Plectoidea</taxon>
        <taxon>Plectidae</taxon>
        <taxon>Plectus</taxon>
    </lineage>
</organism>
<keyword evidence="3" id="KW-0812">Transmembrane</keyword>
<evidence type="ECO:0000256" key="3">
    <source>
        <dbReference type="SAM" id="Phobius"/>
    </source>
</evidence>
<feature type="signal peptide" evidence="4">
    <location>
        <begin position="1"/>
        <end position="21"/>
    </location>
</feature>
<evidence type="ECO:0000256" key="2">
    <source>
        <dbReference type="SAM" id="MobiDB-lite"/>
    </source>
</evidence>
<dbReference type="InterPro" id="IPR002049">
    <property type="entry name" value="LE_dom"/>
</dbReference>
<comment type="caution">
    <text evidence="1">Lacks conserved residue(s) required for the propagation of feature annotation.</text>
</comment>
<dbReference type="Proteomes" id="UP000887566">
    <property type="component" value="Unplaced"/>
</dbReference>
<evidence type="ECO:0000256" key="4">
    <source>
        <dbReference type="SAM" id="SignalP"/>
    </source>
</evidence>
<keyword evidence="3" id="KW-0472">Membrane</keyword>
<reference evidence="7" key="1">
    <citation type="submission" date="2022-11" db="UniProtKB">
        <authorList>
            <consortium name="WormBaseParasite"/>
        </authorList>
    </citation>
    <scope>IDENTIFICATION</scope>
</reference>
<evidence type="ECO:0000313" key="7">
    <source>
        <dbReference type="WBParaSite" id="PSAMB.scaffold3186size19322.g20653.t1"/>
    </source>
</evidence>
<dbReference type="Pfam" id="PF00053">
    <property type="entry name" value="EGF_laminin"/>
    <property type="match status" value="1"/>
</dbReference>
<dbReference type="InterPro" id="IPR000742">
    <property type="entry name" value="EGF"/>
</dbReference>
<keyword evidence="3" id="KW-1133">Transmembrane helix</keyword>
<name>A0A914W3Y2_9BILA</name>
<dbReference type="PROSITE" id="PS00022">
    <property type="entry name" value="EGF_1"/>
    <property type="match status" value="1"/>
</dbReference>
<dbReference type="WBParaSite" id="PSAMB.scaffold3186size19322.g20653.t1">
    <property type="protein sequence ID" value="PSAMB.scaffold3186size19322.g20653.t1"/>
    <property type="gene ID" value="PSAMB.scaffold3186size19322.g20653"/>
</dbReference>
<evidence type="ECO:0000313" key="6">
    <source>
        <dbReference type="Proteomes" id="UP000887566"/>
    </source>
</evidence>
<evidence type="ECO:0000256" key="1">
    <source>
        <dbReference type="PROSITE-ProRule" id="PRU00076"/>
    </source>
</evidence>
<evidence type="ECO:0000259" key="5">
    <source>
        <dbReference type="PROSITE" id="PS50026"/>
    </source>
</evidence>
<protein>
    <submittedName>
        <fullName evidence="7">EGF-like domain-containing protein</fullName>
    </submittedName>
</protein>
<keyword evidence="6" id="KW-1185">Reference proteome</keyword>
<feature type="transmembrane region" description="Helical" evidence="3">
    <location>
        <begin position="185"/>
        <end position="204"/>
    </location>
</feature>
<proteinExistence type="predicted"/>
<accession>A0A914W3Y2</accession>
<sequence length="307" mass="33680">MSGVQQHLVVVLACFGFVATSNETTSRLLGEIVVEVLRNEHLPSRNVPLARCVHGTPNKNGTCDCSSHLWAGEICNTIVCLNNGRPDPVYPSSCDCRGTGFVGQHCDFPACQGGQLSADKQRCNCVGNYFGAQCQFFCWHGRLDGSGRCVCEDGYVGRDCNTCESGYVGSEDCRMRRRPVLRSRFALSGLSLCMITVVLLWMSVMTRRRRALLAAQHMERMASQRTSNAVVLRCEERRALAPHLSSNSQPPMSTTVIMQSETVPVLSGPSPFYPYPPLPRPFDAAGQNFPPDAPPTYDEAVRSAPIK</sequence>
<keyword evidence="1" id="KW-0245">EGF-like domain</keyword>